<evidence type="ECO:0000313" key="7">
    <source>
        <dbReference type="Proteomes" id="UP000549913"/>
    </source>
</evidence>
<dbReference type="GO" id="GO:0000272">
    <property type="term" value="P:polysaccharide catabolic process"/>
    <property type="evidence" value="ECO:0007669"/>
    <property type="project" value="UniProtKB-KW"/>
</dbReference>
<dbReference type="SUPFAM" id="SSF69318">
    <property type="entry name" value="Integrin alpha N-terminal domain"/>
    <property type="match status" value="1"/>
</dbReference>
<evidence type="ECO:0000259" key="5">
    <source>
        <dbReference type="PROSITE" id="PS50853"/>
    </source>
</evidence>
<feature type="compositionally biased region" description="Low complexity" evidence="3">
    <location>
        <begin position="139"/>
        <end position="155"/>
    </location>
</feature>
<feature type="region of interest" description="Disordered" evidence="3">
    <location>
        <begin position="136"/>
        <end position="161"/>
    </location>
</feature>
<dbReference type="PANTHER" id="PTHR43118">
    <property type="entry name" value="RHAMNOGALACTURONAN LYASE (EUROFUNG)"/>
    <property type="match status" value="1"/>
</dbReference>
<reference evidence="6 7" key="1">
    <citation type="submission" date="2020-07" db="EMBL/GenBank/DDBJ databases">
        <title>Sequencing the genomes of 1000 actinobacteria strains.</title>
        <authorList>
            <person name="Klenk H.-P."/>
        </authorList>
    </citation>
    <scope>NUCLEOTIDE SEQUENCE [LARGE SCALE GENOMIC DNA]</scope>
    <source>
        <strain evidence="6 7">DSM 26474</strain>
    </source>
</reference>
<comment type="caution">
    <text evidence="6">The sequence shown here is derived from an EMBL/GenBank/DDBJ whole genome shotgun (WGS) entry which is preliminary data.</text>
</comment>
<dbReference type="PROSITE" id="PS50853">
    <property type="entry name" value="FN3"/>
    <property type="match status" value="1"/>
</dbReference>
<keyword evidence="1" id="KW-0326">Glycosidase</keyword>
<evidence type="ECO:0000256" key="4">
    <source>
        <dbReference type="SAM" id="SignalP"/>
    </source>
</evidence>
<dbReference type="InterPro" id="IPR028994">
    <property type="entry name" value="Integrin_alpha_N"/>
</dbReference>
<dbReference type="Pfam" id="PF18370">
    <property type="entry name" value="RGI_lyase"/>
    <property type="match status" value="1"/>
</dbReference>
<evidence type="ECO:0000256" key="2">
    <source>
        <dbReference type="ARBA" id="ARBA00023326"/>
    </source>
</evidence>
<keyword evidence="4" id="KW-0732">Signal</keyword>
<keyword evidence="2" id="KW-0624">Polysaccharide degradation</keyword>
<dbReference type="Gene3D" id="2.60.40.10">
    <property type="entry name" value="Immunoglobulins"/>
    <property type="match status" value="2"/>
</dbReference>
<evidence type="ECO:0000313" key="6">
    <source>
        <dbReference type="EMBL" id="NYD72168.1"/>
    </source>
</evidence>
<dbReference type="InterPro" id="IPR036116">
    <property type="entry name" value="FN3_sf"/>
</dbReference>
<dbReference type="InterPro" id="IPR013783">
    <property type="entry name" value="Ig-like_fold"/>
</dbReference>
<feature type="signal peptide" evidence="4">
    <location>
        <begin position="1"/>
        <end position="16"/>
    </location>
</feature>
<dbReference type="GO" id="GO:0016798">
    <property type="term" value="F:hydrolase activity, acting on glycosyl bonds"/>
    <property type="evidence" value="ECO:0007669"/>
    <property type="project" value="UniProtKB-KW"/>
</dbReference>
<dbReference type="InterPro" id="IPR034641">
    <property type="entry name" value="RGL11"/>
</dbReference>
<dbReference type="Proteomes" id="UP000549913">
    <property type="component" value="Unassembled WGS sequence"/>
</dbReference>
<dbReference type="Pfam" id="PF21348">
    <property type="entry name" value="RGL11_C"/>
    <property type="match status" value="2"/>
</dbReference>
<dbReference type="InterPro" id="IPR003961">
    <property type="entry name" value="FN3_dom"/>
</dbReference>
<name>A0A852ST36_9MICO</name>
<keyword evidence="7" id="KW-1185">Reference proteome</keyword>
<organism evidence="6 7">
    <name type="scientific">Herbiconiux flava</name>
    <dbReference type="NCBI Taxonomy" id="881268"/>
    <lineage>
        <taxon>Bacteria</taxon>
        <taxon>Bacillati</taxon>
        <taxon>Actinomycetota</taxon>
        <taxon>Actinomycetes</taxon>
        <taxon>Micrococcales</taxon>
        <taxon>Microbacteriaceae</taxon>
        <taxon>Herbiconiux</taxon>
    </lineage>
</organism>
<evidence type="ECO:0000256" key="1">
    <source>
        <dbReference type="ARBA" id="ARBA00023295"/>
    </source>
</evidence>
<dbReference type="SUPFAM" id="SSF49265">
    <property type="entry name" value="Fibronectin type III"/>
    <property type="match status" value="1"/>
</dbReference>
<accession>A0A852ST36</accession>
<dbReference type="AlphaFoldDB" id="A0A852ST36"/>
<keyword evidence="1" id="KW-0378">Hydrolase</keyword>
<dbReference type="PANTHER" id="PTHR43118:SF1">
    <property type="entry name" value="RHAMNOGALACTURONAN LYASE (EUROFUNG)"/>
    <property type="match status" value="1"/>
</dbReference>
<dbReference type="EMBL" id="JACCBM010000001">
    <property type="protein sequence ID" value="NYD72168.1"/>
    <property type="molecule type" value="Genomic_DNA"/>
</dbReference>
<dbReference type="InterPro" id="IPR049366">
    <property type="entry name" value="RGL11_C"/>
</dbReference>
<sequence>MTAAALALTAAPAAFAATPAGTAPATGTTAGTAGAASAAPATAAAAAAATPGTPKLEALDRGLVAAPTSDGVFLSWRLLKSEAYGANNTGLTGADFAVYRDGAKIADVTDSTNFHDPEGTADSGYTVAPVLGGQEGAQSRTATALAGSTSGTSDAVTSIPLTKPADGVTPAGEAYTYSASDTSVADVDGDGAYEFIVKWDPSNAKDVSQVGYTGTVFLDTYELDGTLLNRIDLGVNIRAGAHYTEFMVYDFDGDGRAELMTKTAPGTKSTGYGEGGTVTNDAFVTLPESDVAAGYGNDDDYRLSAAEYADHLVEVFQGWSTRPEVVDGTWPATLEEAFGIPVTHDYPLSEADARELVDHFIDVYAPSRSARNALRNFEGFILDGPEYLTVFDGATGAELQTVPYTPGRTDDGLLWGDYAMSRIEPGNRVDRFLAGVAYLDGEHPSAVFARGYYTRATVAAWDWDGENLAQRFLVDSGFVPMSNPFNDSPHGREGTSPEWGRLTTQGFHSLSAADVDGDGRQEIVYGSATLDDDGSLLYSSYDTLPEGSAAPGTEAKLGHGDAMHVADIDPARPGLEIFTVHEGAAYAPHGYALRDAATGELIYGEYSGKDTGRGMVGDVDPAVPGLETWATRLRSASGESLGTAIPGTNQSIRWAGDLTTQLVNGSGDATPTIDDWTRGRLLTATGERTNNGTKGTANLVADVFGDWREELILRSADSSALNIHVSTEVTSHKLYTLMHDPQYRVEVARQNTTYNQPSYTSFYLASDIAFSNVPLSAPPMPVAAPGIGVDSAGVNVTWKAPASPGTSALTGYRVTLTPVDGAGSPIETTVGADALRASFAAASVPAGSYTAGVVALSDIGPSAVSAPSATAVVTGSQPVRLAVNAKSQCVNGTAHVAVYAYNDSGRPADVRLSVLGTDKKVTAVAAGKAAYSLVGSGAVSVPAGTASVTAYSFVDGVGYHSSYSVPHAALSCK</sequence>
<dbReference type="RefSeq" id="WP_373877427.1">
    <property type="nucleotide sequence ID" value="NZ_BSEW01000002.1"/>
</dbReference>
<dbReference type="InterPro" id="IPR041624">
    <property type="entry name" value="RGI_lyase"/>
</dbReference>
<proteinExistence type="predicted"/>
<dbReference type="CDD" id="cd10318">
    <property type="entry name" value="RGL11"/>
    <property type="match status" value="1"/>
</dbReference>
<keyword evidence="2" id="KW-0119">Carbohydrate metabolism</keyword>
<feature type="domain" description="Fibronectin type-III" evidence="5">
    <location>
        <begin position="778"/>
        <end position="879"/>
    </location>
</feature>
<protein>
    <recommendedName>
        <fullName evidence="5">Fibronectin type-III domain-containing protein</fullName>
    </recommendedName>
</protein>
<gene>
    <name evidence="6" type="ORF">BJ984_003326</name>
</gene>
<feature type="chain" id="PRO_5033017856" description="Fibronectin type-III domain-containing protein" evidence="4">
    <location>
        <begin position="17"/>
        <end position="973"/>
    </location>
</feature>
<evidence type="ECO:0000256" key="3">
    <source>
        <dbReference type="SAM" id="MobiDB-lite"/>
    </source>
</evidence>